<dbReference type="InterPro" id="IPR036390">
    <property type="entry name" value="WH_DNA-bd_sf"/>
</dbReference>
<protein>
    <submittedName>
        <fullName evidence="5">Lrp/AsnC family transcriptional regulator</fullName>
    </submittedName>
</protein>
<dbReference type="InterPro" id="IPR000485">
    <property type="entry name" value="AsnC-type_HTH_dom"/>
</dbReference>
<evidence type="ECO:0000256" key="1">
    <source>
        <dbReference type="ARBA" id="ARBA00023015"/>
    </source>
</evidence>
<dbReference type="InterPro" id="IPR019887">
    <property type="entry name" value="Tscrpt_reg_AsnC/Lrp_C"/>
</dbReference>
<evidence type="ECO:0000313" key="6">
    <source>
        <dbReference type="Proteomes" id="UP000319732"/>
    </source>
</evidence>
<keyword evidence="2" id="KW-0238">DNA-binding</keyword>
<dbReference type="RefSeq" id="WP_142902989.1">
    <property type="nucleotide sequence ID" value="NZ_ML660088.1"/>
</dbReference>
<evidence type="ECO:0000256" key="2">
    <source>
        <dbReference type="ARBA" id="ARBA00023125"/>
    </source>
</evidence>
<dbReference type="Pfam" id="PF13404">
    <property type="entry name" value="HTH_AsnC-type"/>
    <property type="match status" value="1"/>
</dbReference>
<name>A0A545U5V0_9GAMM</name>
<dbReference type="InterPro" id="IPR019888">
    <property type="entry name" value="Tscrpt_reg_AsnC-like"/>
</dbReference>
<proteinExistence type="predicted"/>
<accession>A0A545U5V0</accession>
<dbReference type="InterPro" id="IPR011008">
    <property type="entry name" value="Dimeric_a/b-barrel"/>
</dbReference>
<dbReference type="EMBL" id="VHSG01000005">
    <property type="protein sequence ID" value="TQV84783.1"/>
    <property type="molecule type" value="Genomic_DNA"/>
</dbReference>
<keyword evidence="1" id="KW-0805">Transcription regulation</keyword>
<comment type="caution">
    <text evidence="5">The sequence shown here is derived from an EMBL/GenBank/DDBJ whole genome shotgun (WGS) entry which is preliminary data.</text>
</comment>
<dbReference type="GO" id="GO:0043565">
    <property type="term" value="F:sequence-specific DNA binding"/>
    <property type="evidence" value="ECO:0007669"/>
    <property type="project" value="InterPro"/>
</dbReference>
<gene>
    <name evidence="5" type="ORF">FKG94_04500</name>
</gene>
<dbReference type="PANTHER" id="PTHR30154:SF53">
    <property type="entry name" value="HTH-TYPE TRANSCRIPTIONAL REGULATOR LRPC"/>
    <property type="match status" value="1"/>
</dbReference>
<dbReference type="SMART" id="SM00344">
    <property type="entry name" value="HTH_ASNC"/>
    <property type="match status" value="1"/>
</dbReference>
<dbReference type="SUPFAM" id="SSF54909">
    <property type="entry name" value="Dimeric alpha+beta barrel"/>
    <property type="match status" value="1"/>
</dbReference>
<dbReference type="AlphaFoldDB" id="A0A545U5V0"/>
<dbReference type="PROSITE" id="PS50956">
    <property type="entry name" value="HTH_ASNC_2"/>
    <property type="match status" value="1"/>
</dbReference>
<evidence type="ECO:0000256" key="3">
    <source>
        <dbReference type="ARBA" id="ARBA00023163"/>
    </source>
</evidence>
<feature type="domain" description="HTH asnC-type" evidence="4">
    <location>
        <begin position="1"/>
        <end position="62"/>
    </location>
</feature>
<dbReference type="InterPro" id="IPR036388">
    <property type="entry name" value="WH-like_DNA-bd_sf"/>
</dbReference>
<evidence type="ECO:0000259" key="4">
    <source>
        <dbReference type="PROSITE" id="PS50956"/>
    </source>
</evidence>
<reference evidence="5 6" key="1">
    <citation type="submission" date="2019-06" db="EMBL/GenBank/DDBJ databases">
        <title>Whole genome sequence for Cellvibrionaceae sp. R142.</title>
        <authorList>
            <person name="Wang G."/>
        </authorList>
    </citation>
    <scope>NUCLEOTIDE SEQUENCE [LARGE SCALE GENOMIC DNA]</scope>
    <source>
        <strain evidence="5 6">R142</strain>
    </source>
</reference>
<keyword evidence="3" id="KW-0804">Transcription</keyword>
<dbReference type="OrthoDB" id="5476at2"/>
<dbReference type="GO" id="GO:0043200">
    <property type="term" value="P:response to amino acid"/>
    <property type="evidence" value="ECO:0007669"/>
    <property type="project" value="TreeGrafter"/>
</dbReference>
<dbReference type="SUPFAM" id="SSF46785">
    <property type="entry name" value="Winged helix' DNA-binding domain"/>
    <property type="match status" value="1"/>
</dbReference>
<dbReference type="Gene3D" id="3.30.70.920">
    <property type="match status" value="1"/>
</dbReference>
<evidence type="ECO:0000313" key="5">
    <source>
        <dbReference type="EMBL" id="TQV84783.1"/>
    </source>
</evidence>
<dbReference type="GO" id="GO:0005829">
    <property type="term" value="C:cytosol"/>
    <property type="evidence" value="ECO:0007669"/>
    <property type="project" value="TreeGrafter"/>
</dbReference>
<organism evidence="5 6">
    <name type="scientific">Exilibacterium tricleocarpae</name>
    <dbReference type="NCBI Taxonomy" id="2591008"/>
    <lineage>
        <taxon>Bacteria</taxon>
        <taxon>Pseudomonadati</taxon>
        <taxon>Pseudomonadota</taxon>
        <taxon>Gammaproteobacteria</taxon>
        <taxon>Cellvibrionales</taxon>
        <taxon>Cellvibrionaceae</taxon>
        <taxon>Exilibacterium</taxon>
    </lineage>
</organism>
<dbReference type="Pfam" id="PF01037">
    <property type="entry name" value="AsnC_trans_reg"/>
    <property type="match status" value="1"/>
</dbReference>
<dbReference type="PANTHER" id="PTHR30154">
    <property type="entry name" value="LEUCINE-RESPONSIVE REGULATORY PROTEIN"/>
    <property type="match status" value="1"/>
</dbReference>
<dbReference type="PRINTS" id="PR00033">
    <property type="entry name" value="HTHASNC"/>
</dbReference>
<sequence>MDKLDQRLLALLSENGRESVTVLAQKLSVSRATVQERMRRLEKQQVIQGYTIRFAADYLNTRVVAHVLIATDQKQPAQLNRQIEKIPAVKALYSISGEYDIFAVVQEETTADLDRQIDRLAELEGVRRTLTSVVLSKKFER</sequence>
<keyword evidence="6" id="KW-1185">Reference proteome</keyword>
<dbReference type="Gene3D" id="1.10.10.10">
    <property type="entry name" value="Winged helix-like DNA-binding domain superfamily/Winged helix DNA-binding domain"/>
    <property type="match status" value="1"/>
</dbReference>
<dbReference type="Proteomes" id="UP000319732">
    <property type="component" value="Unassembled WGS sequence"/>
</dbReference>